<organism evidence="3 4">
    <name type="scientific">Trema orientale</name>
    <name type="common">Charcoal tree</name>
    <name type="synonym">Celtis orientalis</name>
    <dbReference type="NCBI Taxonomy" id="63057"/>
    <lineage>
        <taxon>Eukaryota</taxon>
        <taxon>Viridiplantae</taxon>
        <taxon>Streptophyta</taxon>
        <taxon>Embryophyta</taxon>
        <taxon>Tracheophyta</taxon>
        <taxon>Spermatophyta</taxon>
        <taxon>Magnoliopsida</taxon>
        <taxon>eudicotyledons</taxon>
        <taxon>Gunneridae</taxon>
        <taxon>Pentapetalae</taxon>
        <taxon>rosids</taxon>
        <taxon>fabids</taxon>
        <taxon>Rosales</taxon>
        <taxon>Cannabaceae</taxon>
        <taxon>Trema</taxon>
    </lineage>
</organism>
<comment type="caution">
    <text evidence="3">The sequence shown here is derived from an EMBL/GenBank/DDBJ whole genome shotgun (WGS) entry which is preliminary data.</text>
</comment>
<protein>
    <recommendedName>
        <fullName evidence="2">Putative plant transposon protein domain-containing protein</fullName>
    </recommendedName>
</protein>
<feature type="domain" description="Putative plant transposon protein" evidence="2">
    <location>
        <begin position="29"/>
        <end position="97"/>
    </location>
</feature>
<gene>
    <name evidence="3" type="ORF">TorRG33x02_321890</name>
</gene>
<keyword evidence="4" id="KW-1185">Reference proteome</keyword>
<evidence type="ECO:0000256" key="1">
    <source>
        <dbReference type="SAM" id="MobiDB-lite"/>
    </source>
</evidence>
<proteinExistence type="predicted"/>
<dbReference type="InterPro" id="IPR046796">
    <property type="entry name" value="Transposase_32_dom"/>
</dbReference>
<accession>A0A2P5BGJ5</accession>
<sequence>MLKRKQQHGAGSSYGFHISCCTMHNGNHKKVVWEFYANALEAKNGKVYVRGKRVTFDSAAINQYFSTPDFETDGYSEYLDSNPDIDEVATTFCGQAQNKADRGDEDKPGDNDEEE</sequence>
<dbReference type="AlphaFoldDB" id="A0A2P5BGJ5"/>
<reference evidence="4" key="1">
    <citation type="submission" date="2016-06" db="EMBL/GenBank/DDBJ databases">
        <title>Parallel loss of symbiosis genes in relatives of nitrogen-fixing non-legume Parasponia.</title>
        <authorList>
            <person name="Van Velzen R."/>
            <person name="Holmer R."/>
            <person name="Bu F."/>
            <person name="Rutten L."/>
            <person name="Van Zeijl A."/>
            <person name="Liu W."/>
            <person name="Santuari L."/>
            <person name="Cao Q."/>
            <person name="Sharma T."/>
            <person name="Shen D."/>
            <person name="Roswanjaya Y."/>
            <person name="Wardhani T."/>
            <person name="Kalhor M.S."/>
            <person name="Jansen J."/>
            <person name="Van den Hoogen J."/>
            <person name="Gungor B."/>
            <person name="Hartog M."/>
            <person name="Hontelez J."/>
            <person name="Verver J."/>
            <person name="Yang W.-C."/>
            <person name="Schijlen E."/>
            <person name="Repin R."/>
            <person name="Schilthuizen M."/>
            <person name="Schranz E."/>
            <person name="Heidstra R."/>
            <person name="Miyata K."/>
            <person name="Fedorova E."/>
            <person name="Kohlen W."/>
            <person name="Bisseling T."/>
            <person name="Smit S."/>
            <person name="Geurts R."/>
        </authorList>
    </citation>
    <scope>NUCLEOTIDE SEQUENCE [LARGE SCALE GENOMIC DNA]</scope>
    <source>
        <strain evidence="4">cv. RG33-2</strain>
    </source>
</reference>
<name>A0A2P5BGJ5_TREOI</name>
<evidence type="ECO:0000313" key="3">
    <source>
        <dbReference type="EMBL" id="PON47904.1"/>
    </source>
</evidence>
<dbReference type="Pfam" id="PF20167">
    <property type="entry name" value="Transposase_32"/>
    <property type="match status" value="1"/>
</dbReference>
<dbReference type="OrthoDB" id="10635094at2759"/>
<dbReference type="Proteomes" id="UP000237000">
    <property type="component" value="Unassembled WGS sequence"/>
</dbReference>
<feature type="compositionally biased region" description="Basic and acidic residues" evidence="1">
    <location>
        <begin position="99"/>
        <end position="115"/>
    </location>
</feature>
<evidence type="ECO:0000259" key="2">
    <source>
        <dbReference type="Pfam" id="PF20167"/>
    </source>
</evidence>
<dbReference type="InParanoid" id="A0A2P5BGJ5"/>
<feature type="region of interest" description="Disordered" evidence="1">
    <location>
        <begin position="95"/>
        <end position="115"/>
    </location>
</feature>
<dbReference type="EMBL" id="JXTC01000526">
    <property type="protein sequence ID" value="PON47904.1"/>
    <property type="molecule type" value="Genomic_DNA"/>
</dbReference>
<evidence type="ECO:0000313" key="4">
    <source>
        <dbReference type="Proteomes" id="UP000237000"/>
    </source>
</evidence>